<feature type="region of interest" description="Disordered" evidence="7">
    <location>
        <begin position="656"/>
        <end position="694"/>
    </location>
</feature>
<dbReference type="InterPro" id="IPR011009">
    <property type="entry name" value="Kinase-like_dom_sf"/>
</dbReference>
<feature type="region of interest" description="Disordered" evidence="7">
    <location>
        <begin position="403"/>
        <end position="434"/>
    </location>
</feature>
<sequence length="955" mass="96685">MNSTKGRKDEIAAVTADELRSQLVLKKLVGKGGFAAVYLGTYKGQEVAVKVILAEHVSPESLQVKLLLREGQYMSRCTHKNIVKCHAVCQLPANFPGIEALGHRSSTWALVLDYIGGGSLAALMMKQMSQTRRAYTDYEAYCWIRGVADALNYLHNAPRPVMHRDVKADNVLLSTDEEGRPVAKLMDFGLMAALDGKNPLLRRRSVSATSAAGAGGPDGLGRTSTTSIGRASVGVGGGRNLSAPSVATYYNDNTHEAGKIFYLMDELPAPTVAALAGPAASRRVSMDFTSPLNANGRASSSLAAGGPSGAATPPAAAAGASTPGGGTTPLTSQFGFVTAAGRAGSFDTAPGAAPVAGGAAAASKPRSGLSPALPGGSVGTLVPLSEEASYHGNTAGYAAMLLHQQQQRRQQQQQRKTSQDAAAAAAAAASGGGGGGGGVFGRLSAGAASSLPSSLHGNTRPGSCSGGSPPGGMSPLAGYSPAASTHWPGEPPVASGSVRLRLVSEDNEGVTGGCSGGGDAAIALAAARLGRQVSQNNGSLVRMSAPQPTPMTPPPSAPVLPEDELPAVDAADEILRETACFTATASGSADGRRCPQPDDQQRVSRPSSANRLPPIIAVAKTHAAVDAEVTPREASFGSAATAAAAAAAAGQAASASGLHNSHNFNGTGGGGGSQPRPSHEAVPLVGVDGGERPNSAVGRRVARVSGGSLPSTPPLAIAPLSSAHSQVATPGSAAAAAAALMAASTTPAAAAAGLVERQSSQKSIGSTRSGTGNGYVNDGATAAGAGGGGGGGTMAGGGGSGGQFSIAALLQGRYEQDFQWVWRLTGQTGSCMYMAPEVYRNMPYNEKVDVFSFGVLMYEVFSRQLMLVSALNLRELRLRGLDTPEGYAQTVAEGYRPPKPLAMPEPLYELMSACWADDPCARPNMADVVETLRLLQEQYAPQATASAPACGCVIS</sequence>
<feature type="binding site" evidence="6">
    <location>
        <position position="50"/>
    </location>
    <ligand>
        <name>ATP</name>
        <dbReference type="ChEBI" id="CHEBI:30616"/>
    </ligand>
</feature>
<evidence type="ECO:0000256" key="3">
    <source>
        <dbReference type="ARBA" id="ARBA00022741"/>
    </source>
</evidence>
<dbReference type="InterPro" id="IPR001245">
    <property type="entry name" value="Ser-Thr/Tyr_kinase_cat_dom"/>
</dbReference>
<evidence type="ECO:0000313" key="9">
    <source>
        <dbReference type="EMBL" id="GLC52815.1"/>
    </source>
</evidence>
<dbReference type="SMART" id="SM00220">
    <property type="entry name" value="S_TKc"/>
    <property type="match status" value="1"/>
</dbReference>
<organism evidence="9 10">
    <name type="scientific">Pleodorina starrii</name>
    <dbReference type="NCBI Taxonomy" id="330485"/>
    <lineage>
        <taxon>Eukaryota</taxon>
        <taxon>Viridiplantae</taxon>
        <taxon>Chlorophyta</taxon>
        <taxon>core chlorophytes</taxon>
        <taxon>Chlorophyceae</taxon>
        <taxon>CS clade</taxon>
        <taxon>Chlamydomonadales</taxon>
        <taxon>Volvocaceae</taxon>
        <taxon>Pleodorina</taxon>
    </lineage>
</organism>
<dbReference type="PROSITE" id="PS00107">
    <property type="entry name" value="PROTEIN_KINASE_ATP"/>
    <property type="match status" value="1"/>
</dbReference>
<dbReference type="GO" id="GO:0004674">
    <property type="term" value="F:protein serine/threonine kinase activity"/>
    <property type="evidence" value="ECO:0007669"/>
    <property type="project" value="UniProtKB-KW"/>
</dbReference>
<proteinExistence type="predicted"/>
<feature type="compositionally biased region" description="Low complexity" evidence="7">
    <location>
        <begin position="298"/>
        <end position="321"/>
    </location>
</feature>
<feature type="region of interest" description="Disordered" evidence="7">
    <location>
        <begin position="295"/>
        <end position="329"/>
    </location>
</feature>
<evidence type="ECO:0000259" key="8">
    <source>
        <dbReference type="PROSITE" id="PS50011"/>
    </source>
</evidence>
<dbReference type="AlphaFoldDB" id="A0A9W6F1Y6"/>
<dbReference type="PANTHER" id="PTHR44329:SF289">
    <property type="entry name" value="SERINE_THREONINE-PROTEIN KINASE VIK"/>
    <property type="match status" value="1"/>
</dbReference>
<name>A0A9W6F1Y6_9CHLO</name>
<feature type="region of interest" description="Disordered" evidence="7">
    <location>
        <begin position="208"/>
        <end position="235"/>
    </location>
</feature>
<dbReference type="PROSITE" id="PS00108">
    <property type="entry name" value="PROTEIN_KINASE_ST"/>
    <property type="match status" value="1"/>
</dbReference>
<keyword evidence="3 6" id="KW-0547">Nucleotide-binding</keyword>
<evidence type="ECO:0000256" key="5">
    <source>
        <dbReference type="ARBA" id="ARBA00022840"/>
    </source>
</evidence>
<feature type="compositionally biased region" description="Low complexity" evidence="7">
    <location>
        <begin position="404"/>
        <end position="429"/>
    </location>
</feature>
<feature type="region of interest" description="Disordered" evidence="7">
    <location>
        <begin position="352"/>
        <end position="374"/>
    </location>
</feature>
<dbReference type="InterPro" id="IPR008271">
    <property type="entry name" value="Ser/Thr_kinase_AS"/>
</dbReference>
<feature type="region of interest" description="Disordered" evidence="7">
    <location>
        <begin position="448"/>
        <end position="492"/>
    </location>
</feature>
<dbReference type="EMBL" id="BRXU01000006">
    <property type="protein sequence ID" value="GLC52815.1"/>
    <property type="molecule type" value="Genomic_DNA"/>
</dbReference>
<keyword evidence="1" id="KW-0723">Serine/threonine-protein kinase</keyword>
<dbReference type="SUPFAM" id="SSF56112">
    <property type="entry name" value="Protein kinase-like (PK-like)"/>
    <property type="match status" value="1"/>
</dbReference>
<dbReference type="InterPro" id="IPR000719">
    <property type="entry name" value="Prot_kinase_dom"/>
</dbReference>
<gene>
    <name evidence="9" type="primary">PLEST011410</name>
    <name evidence="9" type="ORF">PLESTB_000671600</name>
</gene>
<dbReference type="Proteomes" id="UP001165080">
    <property type="component" value="Unassembled WGS sequence"/>
</dbReference>
<keyword evidence="4" id="KW-0418">Kinase</keyword>
<feature type="compositionally biased region" description="Basic and acidic residues" evidence="7">
    <location>
        <begin position="590"/>
        <end position="602"/>
    </location>
</feature>
<feature type="region of interest" description="Disordered" evidence="7">
    <location>
        <begin position="754"/>
        <end position="774"/>
    </location>
</feature>
<dbReference type="OrthoDB" id="537072at2759"/>
<dbReference type="InterPro" id="IPR051681">
    <property type="entry name" value="Ser/Thr_Kinases-Pseudokinases"/>
</dbReference>
<dbReference type="InterPro" id="IPR017441">
    <property type="entry name" value="Protein_kinase_ATP_BS"/>
</dbReference>
<keyword evidence="2" id="KW-0808">Transferase</keyword>
<evidence type="ECO:0000313" key="10">
    <source>
        <dbReference type="Proteomes" id="UP001165080"/>
    </source>
</evidence>
<dbReference type="PROSITE" id="PS50011">
    <property type="entry name" value="PROTEIN_KINASE_DOM"/>
    <property type="match status" value="1"/>
</dbReference>
<dbReference type="GO" id="GO:0005524">
    <property type="term" value="F:ATP binding"/>
    <property type="evidence" value="ECO:0007669"/>
    <property type="project" value="UniProtKB-UniRule"/>
</dbReference>
<dbReference type="Pfam" id="PF07714">
    <property type="entry name" value="PK_Tyr_Ser-Thr"/>
    <property type="match status" value="1"/>
</dbReference>
<evidence type="ECO:0000256" key="1">
    <source>
        <dbReference type="ARBA" id="ARBA00022527"/>
    </source>
</evidence>
<comment type="caution">
    <text evidence="9">The sequence shown here is derived from an EMBL/GenBank/DDBJ whole genome shotgun (WGS) entry which is preliminary data.</text>
</comment>
<evidence type="ECO:0000256" key="2">
    <source>
        <dbReference type="ARBA" id="ARBA00022679"/>
    </source>
</evidence>
<protein>
    <recommendedName>
        <fullName evidence="8">Protein kinase domain-containing protein</fullName>
    </recommendedName>
</protein>
<dbReference type="Gene3D" id="1.10.510.10">
    <property type="entry name" value="Transferase(Phosphotransferase) domain 1"/>
    <property type="match status" value="2"/>
</dbReference>
<keyword evidence="10" id="KW-1185">Reference proteome</keyword>
<accession>A0A9W6F1Y6</accession>
<feature type="domain" description="Protein kinase" evidence="8">
    <location>
        <begin position="23"/>
        <end position="309"/>
    </location>
</feature>
<dbReference type="PANTHER" id="PTHR44329">
    <property type="entry name" value="SERINE/THREONINE-PROTEIN KINASE TNNI3K-RELATED"/>
    <property type="match status" value="1"/>
</dbReference>
<feature type="compositionally biased region" description="Polar residues" evidence="7">
    <location>
        <begin position="757"/>
        <end position="770"/>
    </location>
</feature>
<feature type="compositionally biased region" description="Low complexity" evidence="7">
    <location>
        <begin position="352"/>
        <end position="362"/>
    </location>
</feature>
<reference evidence="9 10" key="1">
    <citation type="journal article" date="2023" name="Commun. Biol.">
        <title>Reorganization of the ancestral sex-determining regions during the evolution of trioecy in Pleodorina starrii.</title>
        <authorList>
            <person name="Takahashi K."/>
            <person name="Suzuki S."/>
            <person name="Kawai-Toyooka H."/>
            <person name="Yamamoto K."/>
            <person name="Hamaji T."/>
            <person name="Ootsuki R."/>
            <person name="Yamaguchi H."/>
            <person name="Kawachi M."/>
            <person name="Higashiyama T."/>
            <person name="Nozaki H."/>
        </authorList>
    </citation>
    <scope>NUCLEOTIDE SEQUENCE [LARGE SCALE GENOMIC DNA]</scope>
    <source>
        <strain evidence="9 10">NIES-4479</strain>
    </source>
</reference>
<keyword evidence="5 6" id="KW-0067">ATP-binding</keyword>
<feature type="region of interest" description="Disordered" evidence="7">
    <location>
        <begin position="585"/>
        <end position="613"/>
    </location>
</feature>
<dbReference type="Pfam" id="PF00069">
    <property type="entry name" value="Pkinase"/>
    <property type="match status" value="1"/>
</dbReference>
<evidence type="ECO:0000256" key="7">
    <source>
        <dbReference type="SAM" id="MobiDB-lite"/>
    </source>
</evidence>
<feature type="compositionally biased region" description="Low complexity" evidence="7">
    <location>
        <begin position="448"/>
        <end position="463"/>
    </location>
</feature>
<evidence type="ECO:0000256" key="4">
    <source>
        <dbReference type="ARBA" id="ARBA00022777"/>
    </source>
</evidence>
<evidence type="ECO:0000256" key="6">
    <source>
        <dbReference type="PROSITE-ProRule" id="PRU10141"/>
    </source>
</evidence>